<dbReference type="Proteomes" id="UP001176961">
    <property type="component" value="Unassembled WGS sequence"/>
</dbReference>
<feature type="compositionally biased region" description="Basic and acidic residues" evidence="1">
    <location>
        <begin position="644"/>
        <end position="656"/>
    </location>
</feature>
<organism evidence="3 4">
    <name type="scientific">Cylicocyclus nassatus</name>
    <name type="common">Nematode worm</name>
    <dbReference type="NCBI Taxonomy" id="53992"/>
    <lineage>
        <taxon>Eukaryota</taxon>
        <taxon>Metazoa</taxon>
        <taxon>Ecdysozoa</taxon>
        <taxon>Nematoda</taxon>
        <taxon>Chromadorea</taxon>
        <taxon>Rhabditida</taxon>
        <taxon>Rhabditina</taxon>
        <taxon>Rhabditomorpha</taxon>
        <taxon>Strongyloidea</taxon>
        <taxon>Strongylidae</taxon>
        <taxon>Cylicocyclus</taxon>
    </lineage>
</organism>
<evidence type="ECO:0000313" key="4">
    <source>
        <dbReference type="Proteomes" id="UP001176961"/>
    </source>
</evidence>
<proteinExistence type="predicted"/>
<keyword evidence="2" id="KW-0472">Membrane</keyword>
<keyword evidence="2" id="KW-0812">Transmembrane</keyword>
<feature type="region of interest" description="Disordered" evidence="1">
    <location>
        <begin position="194"/>
        <end position="408"/>
    </location>
</feature>
<evidence type="ECO:0000256" key="1">
    <source>
        <dbReference type="SAM" id="MobiDB-lite"/>
    </source>
</evidence>
<reference evidence="3" key="1">
    <citation type="submission" date="2023-07" db="EMBL/GenBank/DDBJ databases">
        <authorList>
            <consortium name="CYATHOMIX"/>
        </authorList>
    </citation>
    <scope>NUCLEOTIDE SEQUENCE</scope>
    <source>
        <strain evidence="3">N/A</strain>
    </source>
</reference>
<feature type="region of interest" description="Disordered" evidence="1">
    <location>
        <begin position="817"/>
        <end position="844"/>
    </location>
</feature>
<name>A0AA36HA65_CYLNA</name>
<dbReference type="AlphaFoldDB" id="A0AA36HA65"/>
<evidence type="ECO:0000313" key="3">
    <source>
        <dbReference type="EMBL" id="CAJ0606449.1"/>
    </source>
</evidence>
<accession>A0AA36HA65</accession>
<evidence type="ECO:0000256" key="2">
    <source>
        <dbReference type="SAM" id="Phobius"/>
    </source>
</evidence>
<feature type="transmembrane region" description="Helical" evidence="2">
    <location>
        <begin position="35"/>
        <end position="52"/>
    </location>
</feature>
<feature type="compositionally biased region" description="Basic residues" evidence="1">
    <location>
        <begin position="156"/>
        <end position="174"/>
    </location>
</feature>
<feature type="compositionally biased region" description="Basic residues" evidence="1">
    <location>
        <begin position="707"/>
        <end position="717"/>
    </location>
</feature>
<sequence length="873" mass="92406">MEIETRQRRSKTTTTASIRKLQSAETWSKEFTKDMLVFALLIYFVCTTWHFLMPPVAPVILLPEHSNRLSAVEAGRGLQRHLFKELIRGMPTLQAMPPRNITSEVPPGKIRQEEEALVKLSEEGKLSGEVKKRDRSSRRSERKKRDISRKEEGRKAAYKNVRRRRAGGNARRRNALGGGQLEGVLLAGVLTRRAHAKEPPGETPVEGETPGGGTQGEESPGDGSPGEKPEEGEPPGELPGQESPGEGPSGGAQGEESPGEGPPGEKPDEGEPPGELPGQESPGEGPSEGGAQGEESPGEGPPGEKPDEGEPPGELPGQESPGEGPSEGGAQGEESPGDGPPGEKPEEGEQPRGELPEQESPGEEVSKGGAQGEESPGDGPPGEKPDEGEPPGGDLPEQELPGKRPSGGGLQGVFFGGFLRLSLGGLGGGLILGGMVTGGGQSGGEQLGGILNGLGLSGGGQPGAGSTGGVLGGMLLGGNPCGCSGTHGGSPVVGFSGRGPSGGGQSRGEPLGGGQRGLLQGMAPYHSPPKLRPRKRTPTVSSEKRTQQKPLSAKPLKTGLPGGSQQKRKSQEKKMSWKQDSAYQTGKKIPPKSLSKMPPVKTLKEPAVPRGFGKNQIRMSSKKMPQEQKRTRNLPPRNRSTMKSWDKARERSSEKMPHKRPTLTPSGKRTRKVNRSGEPPGSKAPSGRDLRGQTPREKIPQRGGSAWRKKASGRRRLGMSPITGPTYGKSNQRINKNAGIAPRGNASGINRRPTYGGTAARMNPMNAAKNGLTRTNPFGTGKAGGVMQRTNTNNFARRNLSRMSASSLSRRNTGMITRRNSGKNAASNPLRNTRHNSKGNVQLTNRRAPRASARFGNTFRYMPGSRRHARRMK</sequence>
<feature type="compositionally biased region" description="Polar residues" evidence="1">
    <location>
        <begin position="817"/>
        <end position="831"/>
    </location>
</feature>
<protein>
    <submittedName>
        <fullName evidence="3">Uncharacterized protein</fullName>
    </submittedName>
</protein>
<feature type="compositionally biased region" description="Gly residues" evidence="1">
    <location>
        <begin position="496"/>
        <end position="516"/>
    </location>
</feature>
<feature type="region of interest" description="Disordered" evidence="1">
    <location>
        <begin position="492"/>
        <end position="788"/>
    </location>
</feature>
<dbReference type="EMBL" id="CATQJL010000316">
    <property type="protein sequence ID" value="CAJ0606449.1"/>
    <property type="molecule type" value="Genomic_DNA"/>
</dbReference>
<feature type="compositionally biased region" description="Low complexity" evidence="1">
    <location>
        <begin position="315"/>
        <end position="324"/>
    </location>
</feature>
<feature type="compositionally biased region" description="Low complexity" evidence="1">
    <location>
        <begin position="276"/>
        <end position="285"/>
    </location>
</feature>
<feature type="compositionally biased region" description="Basic and acidic residues" evidence="1">
    <location>
        <begin position="121"/>
        <end position="132"/>
    </location>
</feature>
<feature type="compositionally biased region" description="Basic and acidic residues" evidence="1">
    <location>
        <begin position="686"/>
        <end position="700"/>
    </location>
</feature>
<keyword evidence="4" id="KW-1185">Reference proteome</keyword>
<feature type="compositionally biased region" description="Basic residues" evidence="1">
    <location>
        <begin position="133"/>
        <end position="147"/>
    </location>
</feature>
<gene>
    <name evidence="3" type="ORF">CYNAS_LOCUS18432</name>
</gene>
<feature type="compositionally biased region" description="Basic and acidic residues" evidence="1">
    <location>
        <begin position="341"/>
        <end position="355"/>
    </location>
</feature>
<feature type="region of interest" description="Disordered" evidence="1">
    <location>
        <begin position="121"/>
        <end position="175"/>
    </location>
</feature>
<keyword evidence="2" id="KW-1133">Transmembrane helix</keyword>
<comment type="caution">
    <text evidence="3">The sequence shown here is derived from an EMBL/GenBank/DDBJ whole genome shotgun (WGS) entry which is preliminary data.</text>
</comment>